<comment type="caution">
    <text evidence="1">The sequence shown here is derived from an EMBL/GenBank/DDBJ whole genome shotgun (WGS) entry which is preliminary data.</text>
</comment>
<dbReference type="AlphaFoldDB" id="A0AAN9QK66"/>
<proteinExistence type="predicted"/>
<sequence length="72" mass="8406">MHRSIFRPSSSRDREEFLSNRRNQVWLLKPGSIYFMPFPRCSVDRIVMNREEILICPGSHVIECVVEAAGIQ</sequence>
<evidence type="ECO:0000313" key="1">
    <source>
        <dbReference type="EMBL" id="KAK7338447.1"/>
    </source>
</evidence>
<accession>A0AAN9QK66</accession>
<organism evidence="1 2">
    <name type="scientific">Canavalia gladiata</name>
    <name type="common">Sword bean</name>
    <name type="synonym">Dolichos gladiatus</name>
    <dbReference type="NCBI Taxonomy" id="3824"/>
    <lineage>
        <taxon>Eukaryota</taxon>
        <taxon>Viridiplantae</taxon>
        <taxon>Streptophyta</taxon>
        <taxon>Embryophyta</taxon>
        <taxon>Tracheophyta</taxon>
        <taxon>Spermatophyta</taxon>
        <taxon>Magnoliopsida</taxon>
        <taxon>eudicotyledons</taxon>
        <taxon>Gunneridae</taxon>
        <taxon>Pentapetalae</taxon>
        <taxon>rosids</taxon>
        <taxon>fabids</taxon>
        <taxon>Fabales</taxon>
        <taxon>Fabaceae</taxon>
        <taxon>Papilionoideae</taxon>
        <taxon>50 kb inversion clade</taxon>
        <taxon>NPAAA clade</taxon>
        <taxon>indigoferoid/millettioid clade</taxon>
        <taxon>Phaseoleae</taxon>
        <taxon>Canavalia</taxon>
    </lineage>
</organism>
<protein>
    <submittedName>
        <fullName evidence="1">Uncharacterized protein</fullName>
    </submittedName>
</protein>
<reference evidence="1 2" key="1">
    <citation type="submission" date="2024-01" db="EMBL/GenBank/DDBJ databases">
        <title>The genomes of 5 underutilized Papilionoideae crops provide insights into root nodulation and disease resistanc.</title>
        <authorList>
            <person name="Jiang F."/>
        </authorList>
    </citation>
    <scope>NUCLEOTIDE SEQUENCE [LARGE SCALE GENOMIC DNA]</scope>
    <source>
        <strain evidence="1">LVBAO_FW01</strain>
        <tissue evidence="1">Leaves</tissue>
    </source>
</reference>
<name>A0AAN9QK66_CANGL</name>
<dbReference type="EMBL" id="JAYMYQ010000004">
    <property type="protein sequence ID" value="KAK7338447.1"/>
    <property type="molecule type" value="Genomic_DNA"/>
</dbReference>
<dbReference type="Proteomes" id="UP001367508">
    <property type="component" value="Unassembled WGS sequence"/>
</dbReference>
<gene>
    <name evidence="1" type="ORF">VNO77_19057</name>
</gene>
<evidence type="ECO:0000313" key="2">
    <source>
        <dbReference type="Proteomes" id="UP001367508"/>
    </source>
</evidence>
<keyword evidence="2" id="KW-1185">Reference proteome</keyword>